<dbReference type="CDD" id="cd00006">
    <property type="entry name" value="PTS_IIA_man"/>
    <property type="match status" value="1"/>
</dbReference>
<organism evidence="9 10">
    <name type="scientific">Aerococcus mictus</name>
    <dbReference type="NCBI Taxonomy" id="2976810"/>
    <lineage>
        <taxon>Bacteria</taxon>
        <taxon>Bacillati</taxon>
        <taxon>Bacillota</taxon>
        <taxon>Bacilli</taxon>
        <taxon>Lactobacillales</taxon>
        <taxon>Aerococcaceae</taxon>
        <taxon>Aerococcus</taxon>
    </lineage>
</organism>
<protein>
    <submittedName>
        <fullName evidence="9">PTS sugar transporter subunit IIA</fullName>
    </submittedName>
</protein>
<keyword evidence="3" id="KW-0963">Cytoplasm</keyword>
<comment type="subcellular location">
    <subcellularLocation>
        <location evidence="1">Cytoplasm</location>
    </subcellularLocation>
</comment>
<dbReference type="RefSeq" id="WP_111890522.1">
    <property type="nucleotide sequence ID" value="NZ_CAJHLJ010000004.1"/>
</dbReference>
<keyword evidence="4 9" id="KW-0762">Sugar transport</keyword>
<evidence type="ECO:0000256" key="5">
    <source>
        <dbReference type="ARBA" id="ARBA00022679"/>
    </source>
</evidence>
<dbReference type="InterPro" id="IPR051471">
    <property type="entry name" value="Bacterial_PTS_sugar_comp"/>
</dbReference>
<dbReference type="AlphaFoldDB" id="A0A9Q4H4M1"/>
<dbReference type="GeneID" id="86858328"/>
<comment type="caution">
    <text evidence="9">The sequence shown here is derived from an EMBL/GenBank/DDBJ whole genome shotgun (WGS) entry which is preliminary data.</text>
</comment>
<evidence type="ECO:0000256" key="7">
    <source>
        <dbReference type="ARBA" id="ARBA00022777"/>
    </source>
</evidence>
<dbReference type="GO" id="GO:0016301">
    <property type="term" value="F:kinase activity"/>
    <property type="evidence" value="ECO:0007669"/>
    <property type="project" value="UniProtKB-KW"/>
</dbReference>
<dbReference type="GO" id="GO:0005737">
    <property type="term" value="C:cytoplasm"/>
    <property type="evidence" value="ECO:0007669"/>
    <property type="project" value="UniProtKB-SubCell"/>
</dbReference>
<sequence length="147" mass="16087">MVGLLLISHGRMAEGMIDSLALIGGVDEHIDYCSLVAGQDFETFKEDVRQSIKALDSGDGVLVFVDLYGASPFNATLQIYRELLKENIHIRVITGMNLPMLLEANAMKSALSLGELTNMVLSSGQEPIQEPISEIVNNEVEEEGDDY</sequence>
<dbReference type="Pfam" id="PF03610">
    <property type="entry name" value="EIIA-man"/>
    <property type="match status" value="1"/>
</dbReference>
<accession>A0A9Q4H4M1</accession>
<evidence type="ECO:0000313" key="10">
    <source>
        <dbReference type="Proteomes" id="UP001069047"/>
    </source>
</evidence>
<dbReference type="EMBL" id="JAOTMY010000003">
    <property type="protein sequence ID" value="MCY3087912.1"/>
    <property type="molecule type" value="Genomic_DNA"/>
</dbReference>
<dbReference type="PROSITE" id="PS51096">
    <property type="entry name" value="PTS_EIIA_TYPE_4"/>
    <property type="match status" value="1"/>
</dbReference>
<proteinExistence type="predicted"/>
<evidence type="ECO:0000256" key="4">
    <source>
        <dbReference type="ARBA" id="ARBA00022597"/>
    </source>
</evidence>
<dbReference type="InterPro" id="IPR036662">
    <property type="entry name" value="PTS_EIIA_man-typ_sf"/>
</dbReference>
<evidence type="ECO:0000256" key="6">
    <source>
        <dbReference type="ARBA" id="ARBA00022683"/>
    </source>
</evidence>
<evidence type="ECO:0000256" key="1">
    <source>
        <dbReference type="ARBA" id="ARBA00004496"/>
    </source>
</evidence>
<feature type="domain" description="PTS EIIA type-4" evidence="8">
    <location>
        <begin position="1"/>
        <end position="128"/>
    </location>
</feature>
<evidence type="ECO:0000256" key="2">
    <source>
        <dbReference type="ARBA" id="ARBA00022448"/>
    </source>
</evidence>
<dbReference type="Gene3D" id="3.40.50.510">
    <property type="entry name" value="Phosphotransferase system, mannose-type IIA component"/>
    <property type="match status" value="1"/>
</dbReference>
<keyword evidence="5" id="KW-0808">Transferase</keyword>
<dbReference type="GO" id="GO:0016020">
    <property type="term" value="C:membrane"/>
    <property type="evidence" value="ECO:0007669"/>
    <property type="project" value="InterPro"/>
</dbReference>
<dbReference type="GO" id="GO:0009401">
    <property type="term" value="P:phosphoenolpyruvate-dependent sugar phosphotransferase system"/>
    <property type="evidence" value="ECO:0007669"/>
    <property type="project" value="UniProtKB-KW"/>
</dbReference>
<dbReference type="Proteomes" id="UP001069047">
    <property type="component" value="Unassembled WGS sequence"/>
</dbReference>
<dbReference type="PANTHER" id="PTHR33799:SF1">
    <property type="entry name" value="PTS SYSTEM MANNOSE-SPECIFIC EIIAB COMPONENT-RELATED"/>
    <property type="match status" value="1"/>
</dbReference>
<evidence type="ECO:0000256" key="3">
    <source>
        <dbReference type="ARBA" id="ARBA00022490"/>
    </source>
</evidence>
<dbReference type="SUPFAM" id="SSF53062">
    <property type="entry name" value="PTS system fructose IIA component-like"/>
    <property type="match status" value="1"/>
</dbReference>
<dbReference type="InterPro" id="IPR004701">
    <property type="entry name" value="PTS_EIIA_man-typ"/>
</dbReference>
<reference evidence="9" key="1">
    <citation type="submission" date="2022-09" db="EMBL/GenBank/DDBJ databases">
        <title>Aerococcus urinae taxonomy study.</title>
        <authorList>
            <person name="Christensen J."/>
            <person name="Senneby E."/>
        </authorList>
    </citation>
    <scope>NUCLEOTIDE SEQUENCE</scope>
    <source>
        <strain evidence="9">LUND-41-B12</strain>
    </source>
</reference>
<dbReference type="PANTHER" id="PTHR33799">
    <property type="entry name" value="PTS PERMEASE-RELATED-RELATED"/>
    <property type="match status" value="1"/>
</dbReference>
<gene>
    <name evidence="9" type="ORF">ODY61_07310</name>
</gene>
<keyword evidence="7" id="KW-0418">Kinase</keyword>
<keyword evidence="2" id="KW-0813">Transport</keyword>
<dbReference type="InterPro" id="IPR033887">
    <property type="entry name" value="PTS_IIA_man"/>
</dbReference>
<name>A0A9Q4H4M1_9LACT</name>
<evidence type="ECO:0000259" key="8">
    <source>
        <dbReference type="PROSITE" id="PS51096"/>
    </source>
</evidence>
<keyword evidence="6" id="KW-0598">Phosphotransferase system</keyword>
<evidence type="ECO:0000313" key="9">
    <source>
        <dbReference type="EMBL" id="MCY3087912.1"/>
    </source>
</evidence>